<feature type="coiled-coil region" evidence="6">
    <location>
        <begin position="250"/>
        <end position="277"/>
    </location>
</feature>
<feature type="domain" description="LcnD-like long helical bundle" evidence="8">
    <location>
        <begin position="207"/>
        <end position="274"/>
    </location>
</feature>
<protein>
    <submittedName>
        <fullName evidence="11">HlyD family efflux transporter periplasmic adaptor subunit</fullName>
    </submittedName>
</protein>
<dbReference type="Pfam" id="PF25940">
    <property type="entry name" value="LcnD_C"/>
    <property type="match status" value="1"/>
</dbReference>
<evidence type="ECO:0000256" key="3">
    <source>
        <dbReference type="ARBA" id="ARBA00022692"/>
    </source>
</evidence>
<keyword evidence="12" id="KW-1185">Reference proteome</keyword>
<comment type="subcellular location">
    <subcellularLocation>
        <location evidence="1">Membrane</location>
        <topology evidence="1">Single-pass membrane protein</topology>
    </subcellularLocation>
</comment>
<name>A0ABT0AVC4_9LACT</name>
<keyword evidence="6" id="KW-0175">Coiled coil</keyword>
<evidence type="ECO:0000259" key="10">
    <source>
        <dbReference type="Pfam" id="PF25940"/>
    </source>
</evidence>
<evidence type="ECO:0000256" key="5">
    <source>
        <dbReference type="ARBA" id="ARBA00023136"/>
    </source>
</evidence>
<evidence type="ECO:0000256" key="1">
    <source>
        <dbReference type="ARBA" id="ARBA00004167"/>
    </source>
</evidence>
<feature type="domain" description="LcnD-like barrel-sandwich hybrid" evidence="9">
    <location>
        <begin position="59"/>
        <end position="313"/>
    </location>
</feature>
<evidence type="ECO:0000259" key="9">
    <source>
        <dbReference type="Pfam" id="PF25935"/>
    </source>
</evidence>
<dbReference type="InterPro" id="IPR050739">
    <property type="entry name" value="MFP"/>
</dbReference>
<feature type="domain" description="LcnD-like long helical bundle" evidence="8">
    <location>
        <begin position="101"/>
        <end position="179"/>
    </location>
</feature>
<dbReference type="InterPro" id="IPR058794">
    <property type="entry name" value="HB_LcnD"/>
</dbReference>
<dbReference type="InterPro" id="IPR058786">
    <property type="entry name" value="BSH_LcnD"/>
</dbReference>
<evidence type="ECO:0000256" key="2">
    <source>
        <dbReference type="ARBA" id="ARBA00009477"/>
    </source>
</evidence>
<feature type="transmembrane region" description="Helical" evidence="7">
    <location>
        <begin position="21"/>
        <end position="42"/>
    </location>
</feature>
<dbReference type="Proteomes" id="UP001522450">
    <property type="component" value="Unassembled WGS sequence"/>
</dbReference>
<comment type="similarity">
    <text evidence="2">Belongs to the membrane fusion protein (MFP) (TC 8.A.1) family.</text>
</comment>
<dbReference type="Gene3D" id="2.40.30.170">
    <property type="match status" value="1"/>
</dbReference>
<evidence type="ECO:0000256" key="6">
    <source>
        <dbReference type="SAM" id="Coils"/>
    </source>
</evidence>
<sequence>MAEHLFESTEFYKRRYGSFSVYLLLPMLSLFCFILIFSLYGFKEITVQSVGELVPVTQVIKIQSTSNNDILSHNMRNNEVVEKGQILLTYSGIVDDAALATAGQQLSQVDRELTDLATMKIGIHTERQTLALDNEFGCQNTLENYLSQIVLTKREFEKRTTDVTSYNTSIDKSREAIRVESDALNKRLVSKQMTRDKAQQIEQREVLTQEIEQLETAILGLQTRQANLESYQDYPDDLADKLLSLKTEQLANIDNQLVALKSKKQELTQNMVLAKATEKTHQIISPITGVVRLSEASNRKMVPIGTVMADILPVITRQTRLDVTYYVDSTKVSGLKKGMRIRFTSTKELSKPRIITGSIKEVAKSATTERDGNVFLVKASLYPKVKDKRTLIYGMQGRVSSIIDKKTFFNYYKDKLFGSE</sequence>
<dbReference type="PANTHER" id="PTHR30386">
    <property type="entry name" value="MEMBRANE FUSION SUBUNIT OF EMRAB-TOLC MULTIDRUG EFFLUX PUMP"/>
    <property type="match status" value="1"/>
</dbReference>
<accession>A0ABT0AVC4</accession>
<keyword evidence="4 7" id="KW-1133">Transmembrane helix</keyword>
<dbReference type="PANTHER" id="PTHR30386:SF26">
    <property type="entry name" value="TRANSPORT PROTEIN COMB"/>
    <property type="match status" value="1"/>
</dbReference>
<evidence type="ECO:0000256" key="7">
    <source>
        <dbReference type="SAM" id="Phobius"/>
    </source>
</evidence>
<dbReference type="EMBL" id="JAAECS010000014">
    <property type="protein sequence ID" value="MCJ1990642.1"/>
    <property type="molecule type" value="Genomic_DNA"/>
</dbReference>
<keyword evidence="5 7" id="KW-0472">Membrane</keyword>
<dbReference type="InterPro" id="IPR058795">
    <property type="entry name" value="LcnD_C"/>
</dbReference>
<dbReference type="Pfam" id="PF25935">
    <property type="entry name" value="BSH_LcnD"/>
    <property type="match status" value="1"/>
</dbReference>
<feature type="domain" description="LcnD-like C-terminal" evidence="10">
    <location>
        <begin position="318"/>
        <end position="406"/>
    </location>
</feature>
<proteinExistence type="inferred from homology"/>
<comment type="caution">
    <text evidence="11">The sequence shown here is derived from an EMBL/GenBank/DDBJ whole genome shotgun (WGS) entry which is preliminary data.</text>
</comment>
<evidence type="ECO:0000256" key="4">
    <source>
        <dbReference type="ARBA" id="ARBA00022989"/>
    </source>
</evidence>
<keyword evidence="3 7" id="KW-0812">Transmembrane</keyword>
<dbReference type="RefSeq" id="WP_244034858.1">
    <property type="nucleotide sequence ID" value="NZ_JAAECS010000014.1"/>
</dbReference>
<feature type="coiled-coil region" evidence="6">
    <location>
        <begin position="197"/>
        <end position="224"/>
    </location>
</feature>
<evidence type="ECO:0000313" key="12">
    <source>
        <dbReference type="Proteomes" id="UP001522450"/>
    </source>
</evidence>
<reference evidence="11 12" key="1">
    <citation type="journal article" date="2022" name="Microbiol. Res.">
        <title>Comparative genome analysis, predicted lifestyle and antimicrobial strategies of Lactococcus carnosus and Lactococcus paracarnosus isolated from meat.</title>
        <authorList>
            <person name="Werum V."/>
            <person name="Ehrmann M."/>
            <person name="Vogel R."/>
            <person name="Hilgarth M."/>
        </authorList>
    </citation>
    <scope>NUCLEOTIDE SEQUENCE [LARGE SCALE GENOMIC DNA]</scope>
    <source>
        <strain evidence="11 12">TMW22177</strain>
    </source>
</reference>
<evidence type="ECO:0000259" key="8">
    <source>
        <dbReference type="Pfam" id="PF25887"/>
    </source>
</evidence>
<dbReference type="Pfam" id="PF25887">
    <property type="entry name" value="HB_LcnD"/>
    <property type="match status" value="2"/>
</dbReference>
<organism evidence="11 12">
    <name type="scientific">Pseudolactococcus carnosus</name>
    <dbReference type="NCBI Taxonomy" id="2749961"/>
    <lineage>
        <taxon>Bacteria</taxon>
        <taxon>Bacillati</taxon>
        <taxon>Bacillota</taxon>
        <taxon>Bacilli</taxon>
        <taxon>Lactobacillales</taxon>
        <taxon>Streptococcaceae</taxon>
        <taxon>Pseudolactococcus</taxon>
    </lineage>
</organism>
<evidence type="ECO:0000313" key="11">
    <source>
        <dbReference type="EMBL" id="MCJ1990642.1"/>
    </source>
</evidence>
<gene>
    <name evidence="11" type="ORF">GYN21_10500</name>
</gene>